<sequence>DFDSVRTGVFVRERTSPNARPAHAGPCRGDAPFDTLGDCADPEWAATSL</sequence>
<name>X0VQ01_9ZZZZ</name>
<reference evidence="1" key="1">
    <citation type="journal article" date="2014" name="Front. Microbiol.">
        <title>High frequency of phylogenetically diverse reductive dehalogenase-homologous genes in deep subseafloor sedimentary metagenomes.</title>
        <authorList>
            <person name="Kawai M."/>
            <person name="Futagami T."/>
            <person name="Toyoda A."/>
            <person name="Takaki Y."/>
            <person name="Nishi S."/>
            <person name="Hori S."/>
            <person name="Arai W."/>
            <person name="Tsubouchi T."/>
            <person name="Morono Y."/>
            <person name="Uchiyama I."/>
            <person name="Ito T."/>
            <person name="Fujiyama A."/>
            <person name="Inagaki F."/>
            <person name="Takami H."/>
        </authorList>
    </citation>
    <scope>NUCLEOTIDE SEQUENCE</scope>
    <source>
        <strain evidence="1">Expedition CK06-06</strain>
    </source>
</reference>
<feature type="non-terminal residue" evidence="1">
    <location>
        <position position="1"/>
    </location>
</feature>
<comment type="caution">
    <text evidence="1">The sequence shown here is derived from an EMBL/GenBank/DDBJ whole genome shotgun (WGS) entry which is preliminary data.</text>
</comment>
<dbReference type="EMBL" id="BARS01026618">
    <property type="protein sequence ID" value="GAG02641.1"/>
    <property type="molecule type" value="Genomic_DNA"/>
</dbReference>
<organism evidence="1">
    <name type="scientific">marine sediment metagenome</name>
    <dbReference type="NCBI Taxonomy" id="412755"/>
    <lineage>
        <taxon>unclassified sequences</taxon>
        <taxon>metagenomes</taxon>
        <taxon>ecological metagenomes</taxon>
    </lineage>
</organism>
<evidence type="ECO:0000313" key="1">
    <source>
        <dbReference type="EMBL" id="GAG02641.1"/>
    </source>
</evidence>
<dbReference type="AlphaFoldDB" id="X0VQ01"/>
<gene>
    <name evidence="1" type="ORF">S01H1_41937</name>
</gene>
<proteinExistence type="predicted"/>
<protein>
    <submittedName>
        <fullName evidence="1">Uncharacterized protein</fullName>
    </submittedName>
</protein>
<accession>X0VQ01</accession>